<comment type="catalytic activity">
    <reaction evidence="8">
        <text>tRNA(Pro) + L-proline + ATP = L-prolyl-tRNA(Pro) + AMP + diphosphate</text>
        <dbReference type="Rhea" id="RHEA:14305"/>
        <dbReference type="Rhea" id="RHEA-COMP:9700"/>
        <dbReference type="Rhea" id="RHEA-COMP:9702"/>
        <dbReference type="ChEBI" id="CHEBI:30616"/>
        <dbReference type="ChEBI" id="CHEBI:33019"/>
        <dbReference type="ChEBI" id="CHEBI:60039"/>
        <dbReference type="ChEBI" id="CHEBI:78442"/>
        <dbReference type="ChEBI" id="CHEBI:78532"/>
        <dbReference type="ChEBI" id="CHEBI:456215"/>
        <dbReference type="EC" id="6.1.1.15"/>
    </reaction>
</comment>
<dbReference type="InterPro" id="IPR045864">
    <property type="entry name" value="aa-tRNA-synth_II/BPL/LPL"/>
</dbReference>
<reference evidence="10" key="1">
    <citation type="submission" date="2019-08" db="EMBL/GenBank/DDBJ databases">
        <authorList>
            <person name="Kucharzyk K."/>
            <person name="Murdoch R.W."/>
            <person name="Higgins S."/>
            <person name="Loffler F."/>
        </authorList>
    </citation>
    <scope>NUCLEOTIDE SEQUENCE</scope>
</reference>
<dbReference type="SUPFAM" id="SSF55681">
    <property type="entry name" value="Class II aaRS and biotin synthetases"/>
    <property type="match status" value="1"/>
</dbReference>
<proteinExistence type="predicted"/>
<feature type="domain" description="Aminoacyl-transfer RNA synthetases class-II family profile" evidence="9">
    <location>
        <begin position="38"/>
        <end position="318"/>
    </location>
</feature>
<comment type="caution">
    <text evidence="10">The sequence shown here is derived from an EMBL/GenBank/DDBJ whole genome shotgun (WGS) entry which is preliminary data.</text>
</comment>
<dbReference type="GO" id="GO:0004827">
    <property type="term" value="F:proline-tRNA ligase activity"/>
    <property type="evidence" value="ECO:0007669"/>
    <property type="project" value="UniProtKB-EC"/>
</dbReference>
<evidence type="ECO:0000256" key="7">
    <source>
        <dbReference type="ARBA" id="ARBA00029731"/>
    </source>
</evidence>
<dbReference type="InterPro" id="IPR004154">
    <property type="entry name" value="Anticodon-bd"/>
</dbReference>
<dbReference type="CDD" id="cd00861">
    <property type="entry name" value="ProRS_anticodon_short"/>
    <property type="match status" value="1"/>
</dbReference>
<dbReference type="EC" id="6.1.1.15" evidence="1"/>
<accession>A0A644T5F3</accession>
<dbReference type="PRINTS" id="PR01046">
    <property type="entry name" value="TRNASYNTHPRO"/>
</dbReference>
<evidence type="ECO:0000256" key="2">
    <source>
        <dbReference type="ARBA" id="ARBA00022598"/>
    </source>
</evidence>
<gene>
    <name evidence="10" type="primary">proS_6</name>
    <name evidence="10" type="ORF">SDC9_07756</name>
</gene>
<dbReference type="PANTHER" id="PTHR42753">
    <property type="entry name" value="MITOCHONDRIAL RIBOSOME PROTEIN L39/PROLYL-TRNA LIGASE FAMILY MEMBER"/>
    <property type="match status" value="1"/>
</dbReference>
<keyword evidence="2 10" id="KW-0436">Ligase</keyword>
<dbReference type="InterPro" id="IPR002316">
    <property type="entry name" value="Pro-tRNA-ligase_IIa"/>
</dbReference>
<evidence type="ECO:0000256" key="3">
    <source>
        <dbReference type="ARBA" id="ARBA00022741"/>
    </source>
</evidence>
<keyword evidence="3" id="KW-0547">Nucleotide-binding</keyword>
<evidence type="ECO:0000256" key="8">
    <source>
        <dbReference type="ARBA" id="ARBA00047671"/>
    </source>
</evidence>
<dbReference type="Pfam" id="PF03129">
    <property type="entry name" value="HGTP_anticodon"/>
    <property type="match status" value="1"/>
</dbReference>
<dbReference type="GO" id="GO:0006433">
    <property type="term" value="P:prolyl-tRNA aminoacylation"/>
    <property type="evidence" value="ECO:0007669"/>
    <property type="project" value="InterPro"/>
</dbReference>
<keyword evidence="5" id="KW-0648">Protein biosynthesis</keyword>
<keyword evidence="6" id="KW-0030">Aminoacyl-tRNA synthetase</keyword>
<dbReference type="Gene3D" id="3.40.50.800">
    <property type="entry name" value="Anticodon-binding domain"/>
    <property type="match status" value="1"/>
</dbReference>
<dbReference type="GO" id="GO:0005524">
    <property type="term" value="F:ATP binding"/>
    <property type="evidence" value="ECO:0007669"/>
    <property type="project" value="UniProtKB-KW"/>
</dbReference>
<dbReference type="AlphaFoldDB" id="A0A644T5F3"/>
<evidence type="ECO:0000256" key="4">
    <source>
        <dbReference type="ARBA" id="ARBA00022840"/>
    </source>
</evidence>
<evidence type="ECO:0000259" key="9">
    <source>
        <dbReference type="PROSITE" id="PS50862"/>
    </source>
</evidence>
<evidence type="ECO:0000256" key="5">
    <source>
        <dbReference type="ARBA" id="ARBA00022917"/>
    </source>
</evidence>
<dbReference type="Pfam" id="PF00587">
    <property type="entry name" value="tRNA-synt_2b"/>
    <property type="match status" value="1"/>
</dbReference>
<keyword evidence="4" id="KW-0067">ATP-binding</keyword>
<dbReference type="InterPro" id="IPR006195">
    <property type="entry name" value="aa-tRNA-synth_II"/>
</dbReference>
<evidence type="ECO:0000256" key="1">
    <source>
        <dbReference type="ARBA" id="ARBA00012831"/>
    </source>
</evidence>
<name>A0A644T5F3_9ZZZZ</name>
<dbReference type="PROSITE" id="PS50862">
    <property type="entry name" value="AA_TRNA_LIGASE_II"/>
    <property type="match status" value="1"/>
</dbReference>
<dbReference type="InterPro" id="IPR036621">
    <property type="entry name" value="Anticodon-bd_dom_sf"/>
</dbReference>
<dbReference type="GO" id="GO:0005739">
    <property type="term" value="C:mitochondrion"/>
    <property type="evidence" value="ECO:0007669"/>
    <property type="project" value="TreeGrafter"/>
</dbReference>
<evidence type="ECO:0000313" key="10">
    <source>
        <dbReference type="EMBL" id="MPL62153.1"/>
    </source>
</evidence>
<dbReference type="EMBL" id="VSSQ01000017">
    <property type="protein sequence ID" value="MPL62153.1"/>
    <property type="molecule type" value="Genomic_DNA"/>
</dbReference>
<dbReference type="PANTHER" id="PTHR42753:SF2">
    <property type="entry name" value="PROLINE--TRNA LIGASE"/>
    <property type="match status" value="1"/>
</dbReference>
<sequence length="417" mass="48149">MLQSQLFTKTKKEFPADETSNNARFLIQAGYVFKEMAGVYSLLPLGVRVIQKIENIIREEMNKIGGVEMKTSILQNKEVWEKTNRWDDEVVDTWFKTKLKNGAEVGLSFTNEEAYANIMKSYISSYKDLPAYPYDFKSIFRNEARSKSGLMRGREFYWKALYSFSKNKEEHEKFYEKAEEAYRNVFERIGLGDKTYFTFASGGTFSKFSHEFQTLSEAGEDTIYVDFEKKIAVNKEVLTDEVLEDLELDKNNLVEKKSIEVGNIFSLEYKFSDPIDLKYKNKEGEEDKVFMGSYGIGITRLMGTIVECFSDEKGIIWPEAVAPFKIHLVSLFRDEEDESYKAAKDIYEKLTVKGVEVLFDNRENKTPGEKFSDADLIGIPLRVVVSEKSLEKGGVEIKKRNELETKIVSIEEFLNNL</sequence>
<dbReference type="InterPro" id="IPR002314">
    <property type="entry name" value="aa-tRNA-synt_IIb"/>
</dbReference>
<dbReference type="SUPFAM" id="SSF52954">
    <property type="entry name" value="Class II aaRS ABD-related"/>
    <property type="match status" value="1"/>
</dbReference>
<protein>
    <recommendedName>
        <fullName evidence="1">proline--tRNA ligase</fullName>
        <ecNumber evidence="1">6.1.1.15</ecNumber>
    </recommendedName>
    <alternativeName>
        <fullName evidence="7">Prolyl-tRNA synthetase</fullName>
    </alternativeName>
</protein>
<organism evidence="10">
    <name type="scientific">bioreactor metagenome</name>
    <dbReference type="NCBI Taxonomy" id="1076179"/>
    <lineage>
        <taxon>unclassified sequences</taxon>
        <taxon>metagenomes</taxon>
        <taxon>ecological metagenomes</taxon>
    </lineage>
</organism>
<dbReference type="Gene3D" id="3.30.930.10">
    <property type="entry name" value="Bira Bifunctional Protein, Domain 2"/>
    <property type="match status" value="1"/>
</dbReference>
<dbReference type="InterPro" id="IPR044140">
    <property type="entry name" value="ProRS_anticodon_short"/>
</dbReference>
<evidence type="ECO:0000256" key="6">
    <source>
        <dbReference type="ARBA" id="ARBA00023146"/>
    </source>
</evidence>
<dbReference type="InterPro" id="IPR050062">
    <property type="entry name" value="Pro-tRNA_synthetase"/>
</dbReference>